<accession>A0A8J6Y349</accession>
<feature type="transmembrane region" description="Helical" evidence="7">
    <location>
        <begin position="97"/>
        <end position="119"/>
    </location>
</feature>
<comment type="caution">
    <text evidence="8">The sequence shown here is derived from an EMBL/GenBank/DDBJ whole genome shotgun (WGS) entry which is preliminary data.</text>
</comment>
<keyword evidence="6 7" id="KW-0472">Membrane</keyword>
<feature type="transmembrane region" description="Helical" evidence="7">
    <location>
        <begin position="21"/>
        <end position="41"/>
    </location>
</feature>
<evidence type="ECO:0000256" key="3">
    <source>
        <dbReference type="ARBA" id="ARBA00022475"/>
    </source>
</evidence>
<feature type="transmembrane region" description="Helical" evidence="7">
    <location>
        <begin position="139"/>
        <end position="163"/>
    </location>
</feature>
<feature type="transmembrane region" description="Helical" evidence="7">
    <location>
        <begin position="61"/>
        <end position="85"/>
    </location>
</feature>
<dbReference type="Gene3D" id="1.20.1630.10">
    <property type="entry name" value="Formate dehydrogenase/DMSO reductase domain"/>
    <property type="match status" value="1"/>
</dbReference>
<sequence>MKNIQEFVVGSFRLTLKGNRAYHLWMTFLTALILSGVFAYWRQYTQGLIATNMRDQVSWGFYIGNFTFLVGVAAAAVLLVIPAYIYNWKPIREIAIFGELLAISAIVMCLLFVTVDLGQPTRVLELIPFLGSLNVPSSLLGWDVLVLNAYLILNVTIVGHFLFKAYFKKPYNKGFVVPLLLLSIPAAISIHTVTAFVYNGMAARPFWNASILAPRFIASALCSGPAVMLILFQILRRTTHIRIRLEAIQKIAELMAYAMFLNLFLFG</sequence>
<protein>
    <submittedName>
        <fullName evidence="8">Polysulfide reductase NrfD</fullName>
    </submittedName>
</protein>
<comment type="subcellular location">
    <subcellularLocation>
        <location evidence="1">Cell membrane</location>
        <topology evidence="1">Multi-pass membrane protein</topology>
    </subcellularLocation>
</comment>
<dbReference type="PANTHER" id="PTHR43044:SF2">
    <property type="entry name" value="POLYSULPHIDE REDUCTASE NRFD"/>
    <property type="match status" value="1"/>
</dbReference>
<evidence type="ECO:0000313" key="9">
    <source>
        <dbReference type="Proteomes" id="UP000648239"/>
    </source>
</evidence>
<evidence type="ECO:0000256" key="6">
    <source>
        <dbReference type="ARBA" id="ARBA00023136"/>
    </source>
</evidence>
<proteinExistence type="inferred from homology"/>
<feature type="transmembrane region" description="Helical" evidence="7">
    <location>
        <begin position="175"/>
        <end position="196"/>
    </location>
</feature>
<dbReference type="InterPro" id="IPR005614">
    <property type="entry name" value="NrfD-like"/>
</dbReference>
<dbReference type="Proteomes" id="UP000648239">
    <property type="component" value="Unassembled WGS sequence"/>
</dbReference>
<evidence type="ECO:0000256" key="7">
    <source>
        <dbReference type="SAM" id="Phobius"/>
    </source>
</evidence>
<reference evidence="8 9" key="1">
    <citation type="submission" date="2020-08" db="EMBL/GenBank/DDBJ databases">
        <title>Acidobacteriota in marine sediments use diverse sulfur dissimilation pathways.</title>
        <authorList>
            <person name="Wasmund K."/>
        </authorList>
    </citation>
    <scope>NUCLEOTIDE SEQUENCE [LARGE SCALE GENOMIC DNA]</scope>
    <source>
        <strain evidence="8">MAG AM4</strain>
    </source>
</reference>
<dbReference type="GO" id="GO:0005886">
    <property type="term" value="C:plasma membrane"/>
    <property type="evidence" value="ECO:0007669"/>
    <property type="project" value="UniProtKB-SubCell"/>
</dbReference>
<evidence type="ECO:0000313" key="8">
    <source>
        <dbReference type="EMBL" id="MBD3869683.1"/>
    </source>
</evidence>
<gene>
    <name evidence="8" type="primary">nrfD</name>
    <name evidence="8" type="ORF">IFK94_16310</name>
</gene>
<evidence type="ECO:0000256" key="4">
    <source>
        <dbReference type="ARBA" id="ARBA00022692"/>
    </source>
</evidence>
<keyword evidence="4 7" id="KW-0812">Transmembrane</keyword>
<dbReference type="AlphaFoldDB" id="A0A8J6Y349"/>
<evidence type="ECO:0000256" key="2">
    <source>
        <dbReference type="ARBA" id="ARBA00008929"/>
    </source>
</evidence>
<dbReference type="PANTHER" id="PTHR43044">
    <property type="match status" value="1"/>
</dbReference>
<organism evidence="8 9">
    <name type="scientific">Candidatus Polarisedimenticola svalbardensis</name>
    <dbReference type="NCBI Taxonomy" id="2886004"/>
    <lineage>
        <taxon>Bacteria</taxon>
        <taxon>Pseudomonadati</taxon>
        <taxon>Acidobacteriota</taxon>
        <taxon>Candidatus Polarisedimenticolia</taxon>
        <taxon>Candidatus Polarisedimenticolales</taxon>
        <taxon>Candidatus Polarisedimenticolaceae</taxon>
        <taxon>Candidatus Polarisedimenticola</taxon>
    </lineage>
</organism>
<evidence type="ECO:0000256" key="1">
    <source>
        <dbReference type="ARBA" id="ARBA00004651"/>
    </source>
</evidence>
<dbReference type="EMBL" id="JACXWD010000159">
    <property type="protein sequence ID" value="MBD3869683.1"/>
    <property type="molecule type" value="Genomic_DNA"/>
</dbReference>
<keyword evidence="3" id="KW-1003">Cell membrane</keyword>
<dbReference type="Pfam" id="PF03916">
    <property type="entry name" value="NrfD"/>
    <property type="match status" value="1"/>
</dbReference>
<keyword evidence="5 7" id="KW-1133">Transmembrane helix</keyword>
<feature type="transmembrane region" description="Helical" evidence="7">
    <location>
        <begin position="216"/>
        <end position="235"/>
    </location>
</feature>
<evidence type="ECO:0000256" key="5">
    <source>
        <dbReference type="ARBA" id="ARBA00022989"/>
    </source>
</evidence>
<comment type="similarity">
    <text evidence="2">Belongs to the NrfD family.</text>
</comment>
<feature type="non-terminal residue" evidence="8">
    <location>
        <position position="267"/>
    </location>
</feature>
<name>A0A8J6Y349_9BACT</name>